<comment type="caution">
    <text evidence="1">The sequence shown here is derived from an EMBL/GenBank/DDBJ whole genome shotgun (WGS) entry which is preliminary data.</text>
</comment>
<organism evidence="1 2">
    <name type="scientific">Riccia fluitans</name>
    <dbReference type="NCBI Taxonomy" id="41844"/>
    <lineage>
        <taxon>Eukaryota</taxon>
        <taxon>Viridiplantae</taxon>
        <taxon>Streptophyta</taxon>
        <taxon>Embryophyta</taxon>
        <taxon>Marchantiophyta</taxon>
        <taxon>Marchantiopsida</taxon>
        <taxon>Marchantiidae</taxon>
        <taxon>Marchantiales</taxon>
        <taxon>Ricciaceae</taxon>
        <taxon>Riccia</taxon>
    </lineage>
</organism>
<keyword evidence="2" id="KW-1185">Reference proteome</keyword>
<protein>
    <submittedName>
        <fullName evidence="1">Uncharacterized protein</fullName>
    </submittedName>
</protein>
<accession>A0ABD1Y5X0</accession>
<evidence type="ECO:0000313" key="2">
    <source>
        <dbReference type="Proteomes" id="UP001605036"/>
    </source>
</evidence>
<dbReference type="AlphaFoldDB" id="A0ABD1Y5X0"/>
<evidence type="ECO:0000313" key="1">
    <source>
        <dbReference type="EMBL" id="KAL2621980.1"/>
    </source>
</evidence>
<name>A0ABD1Y5X0_9MARC</name>
<reference evidence="1 2" key="1">
    <citation type="submission" date="2024-09" db="EMBL/GenBank/DDBJ databases">
        <title>Chromosome-scale assembly of Riccia fluitans.</title>
        <authorList>
            <person name="Paukszto L."/>
            <person name="Sawicki J."/>
            <person name="Karawczyk K."/>
            <person name="Piernik-Szablinska J."/>
            <person name="Szczecinska M."/>
            <person name="Mazdziarz M."/>
        </authorList>
    </citation>
    <scope>NUCLEOTIDE SEQUENCE [LARGE SCALE GENOMIC DNA]</scope>
    <source>
        <strain evidence="1">Rf_01</strain>
        <tissue evidence="1">Aerial parts of the thallus</tissue>
    </source>
</reference>
<dbReference type="EMBL" id="JBHFFA010000006">
    <property type="protein sequence ID" value="KAL2621980.1"/>
    <property type="molecule type" value="Genomic_DNA"/>
</dbReference>
<sequence>MPKTRGKETFDTTLAKYRKAIETGFGQFAKEEKAWWIGFFNYQQMLVLSRIEEGQEVAAFQWASTLVQPERTVEGDEIGEELLQLAIELSPPMYTGPKKAKAIIEISGDFKDLEVGIFIAVAAHNDAEKSLFWLARVDVILKLQNGTPEKRRITWFKI</sequence>
<gene>
    <name evidence="1" type="ORF">R1flu_002185</name>
</gene>
<dbReference type="Proteomes" id="UP001605036">
    <property type="component" value="Unassembled WGS sequence"/>
</dbReference>
<proteinExistence type="predicted"/>